<evidence type="ECO:0000313" key="4">
    <source>
        <dbReference type="Proteomes" id="UP001174909"/>
    </source>
</evidence>
<name>A0AA35SAC3_GEOBA</name>
<feature type="non-terminal residue" evidence="3">
    <location>
        <position position="217"/>
    </location>
</feature>
<comment type="similarity">
    <text evidence="1">Belongs to the peptidase C13 family.</text>
</comment>
<dbReference type="PANTHER" id="PTHR12000:SF42">
    <property type="entry name" value="LEGUMAIN"/>
    <property type="match status" value="1"/>
</dbReference>
<dbReference type="EMBL" id="CASHTH010002116">
    <property type="protein sequence ID" value="CAI8025036.1"/>
    <property type="molecule type" value="Genomic_DNA"/>
</dbReference>
<reference evidence="3" key="1">
    <citation type="submission" date="2023-03" db="EMBL/GenBank/DDBJ databases">
        <authorList>
            <person name="Steffen K."/>
            <person name="Cardenas P."/>
        </authorList>
    </citation>
    <scope>NUCLEOTIDE SEQUENCE</scope>
</reference>
<keyword evidence="4" id="KW-1185">Reference proteome</keyword>
<feature type="signal peptide" evidence="2">
    <location>
        <begin position="1"/>
        <end position="18"/>
    </location>
</feature>
<proteinExistence type="inferred from homology"/>
<dbReference type="PRINTS" id="PR00776">
    <property type="entry name" value="HEMOGLOBNASE"/>
</dbReference>
<gene>
    <name evidence="3" type="ORF">GBAR_LOCUS14495</name>
</gene>
<dbReference type="GO" id="GO:0004197">
    <property type="term" value="F:cysteine-type endopeptidase activity"/>
    <property type="evidence" value="ECO:0007669"/>
    <property type="project" value="TreeGrafter"/>
</dbReference>
<dbReference type="InterPro" id="IPR001096">
    <property type="entry name" value="Peptidase_C13"/>
</dbReference>
<protein>
    <submittedName>
        <fullName evidence="3">Legumain</fullName>
    </submittedName>
</protein>
<evidence type="ECO:0000256" key="1">
    <source>
        <dbReference type="ARBA" id="ARBA00009941"/>
    </source>
</evidence>
<dbReference type="AlphaFoldDB" id="A0AA35SAC3"/>
<sequence>MKAALCVVLLALACSCRAGPSAELRGMLAEKEEAGSIWALLVAGSNSWMNYRHQADICHAYQVLHAHGVPDDHIVVMMYDDIAHNEENPNPGVIINHLKGPNVYPGVPHDYTKEAVTPENFLKILTGENMNGTGSGKTIQSGPDDYVFVYFADHGAPGIVAFPDKMLSAKKWNEAITKMHQENRYKQMVVYVEACESGSMFDKLLSDNINGEIDLRH</sequence>
<evidence type="ECO:0000313" key="3">
    <source>
        <dbReference type="EMBL" id="CAI8025036.1"/>
    </source>
</evidence>
<dbReference type="GO" id="GO:0006624">
    <property type="term" value="P:vacuolar protein processing"/>
    <property type="evidence" value="ECO:0007669"/>
    <property type="project" value="TreeGrafter"/>
</dbReference>
<dbReference type="FunFam" id="3.40.50.1460:FF:000020">
    <property type="entry name" value="Clan CD, family C13, asparaginyl endopeptidase-like cysteine peptidase"/>
    <property type="match status" value="1"/>
</dbReference>
<dbReference type="Pfam" id="PF01650">
    <property type="entry name" value="Peptidase_C13"/>
    <property type="match status" value="1"/>
</dbReference>
<dbReference type="GO" id="GO:0005773">
    <property type="term" value="C:vacuole"/>
    <property type="evidence" value="ECO:0007669"/>
    <property type="project" value="GOC"/>
</dbReference>
<evidence type="ECO:0000256" key="2">
    <source>
        <dbReference type="SAM" id="SignalP"/>
    </source>
</evidence>
<keyword evidence="2" id="KW-0732">Signal</keyword>
<dbReference type="PROSITE" id="PS51257">
    <property type="entry name" value="PROKAR_LIPOPROTEIN"/>
    <property type="match status" value="1"/>
</dbReference>
<dbReference type="Gene3D" id="3.40.50.1460">
    <property type="match status" value="1"/>
</dbReference>
<dbReference type="PANTHER" id="PTHR12000">
    <property type="entry name" value="HEMOGLOBINASE FAMILY MEMBER"/>
    <property type="match status" value="1"/>
</dbReference>
<accession>A0AA35SAC3</accession>
<comment type="caution">
    <text evidence="3">The sequence shown here is derived from an EMBL/GenBank/DDBJ whole genome shotgun (WGS) entry which is preliminary data.</text>
</comment>
<dbReference type="GO" id="GO:0051603">
    <property type="term" value="P:proteolysis involved in protein catabolic process"/>
    <property type="evidence" value="ECO:0007669"/>
    <property type="project" value="TreeGrafter"/>
</dbReference>
<dbReference type="Proteomes" id="UP001174909">
    <property type="component" value="Unassembled WGS sequence"/>
</dbReference>
<feature type="chain" id="PRO_5041265166" evidence="2">
    <location>
        <begin position="19"/>
        <end position="217"/>
    </location>
</feature>
<organism evidence="3 4">
    <name type="scientific">Geodia barretti</name>
    <name type="common">Barrett's horny sponge</name>
    <dbReference type="NCBI Taxonomy" id="519541"/>
    <lineage>
        <taxon>Eukaryota</taxon>
        <taxon>Metazoa</taxon>
        <taxon>Porifera</taxon>
        <taxon>Demospongiae</taxon>
        <taxon>Heteroscleromorpha</taxon>
        <taxon>Tetractinellida</taxon>
        <taxon>Astrophorina</taxon>
        <taxon>Geodiidae</taxon>
        <taxon>Geodia</taxon>
    </lineage>
</organism>